<dbReference type="PANTHER" id="PTHR38459:SF1">
    <property type="entry name" value="PROPHAGE BACTOPRENOL-LINKED GLUCOSE TRANSLOCASE HOMOLOG"/>
    <property type="match status" value="1"/>
</dbReference>
<gene>
    <name evidence="8" type="ORF">H7F49_09140</name>
</gene>
<dbReference type="Pfam" id="PF04138">
    <property type="entry name" value="GtrA_DPMS_TM"/>
    <property type="match status" value="1"/>
</dbReference>
<evidence type="ECO:0000256" key="2">
    <source>
        <dbReference type="ARBA" id="ARBA00009399"/>
    </source>
</evidence>
<proteinExistence type="inferred from homology"/>
<dbReference type="InterPro" id="IPR051401">
    <property type="entry name" value="GtrA_CellWall_Glycosyl"/>
</dbReference>
<keyword evidence="9" id="KW-1185">Reference proteome</keyword>
<dbReference type="GO" id="GO:0005886">
    <property type="term" value="C:plasma membrane"/>
    <property type="evidence" value="ECO:0007669"/>
    <property type="project" value="TreeGrafter"/>
</dbReference>
<evidence type="ECO:0000256" key="4">
    <source>
        <dbReference type="ARBA" id="ARBA00022989"/>
    </source>
</evidence>
<dbReference type="RefSeq" id="WP_185683290.1">
    <property type="nucleotide sequence ID" value="NZ_JACLAU010000011.1"/>
</dbReference>
<comment type="caution">
    <text evidence="8">The sequence shown here is derived from an EMBL/GenBank/DDBJ whole genome shotgun (WGS) entry which is preliminary data.</text>
</comment>
<feature type="domain" description="GtrA/DPMS transmembrane" evidence="7">
    <location>
        <begin position="16"/>
        <end position="130"/>
    </location>
</feature>
<evidence type="ECO:0000313" key="8">
    <source>
        <dbReference type="EMBL" id="MBC2651867.1"/>
    </source>
</evidence>
<protein>
    <submittedName>
        <fullName evidence="8">GtrA family protein</fullName>
    </submittedName>
</protein>
<feature type="transmembrane region" description="Helical" evidence="6">
    <location>
        <begin position="41"/>
        <end position="60"/>
    </location>
</feature>
<dbReference type="EMBL" id="JACLAU010000011">
    <property type="protein sequence ID" value="MBC2651867.1"/>
    <property type="molecule type" value="Genomic_DNA"/>
</dbReference>
<evidence type="ECO:0000256" key="3">
    <source>
        <dbReference type="ARBA" id="ARBA00022692"/>
    </source>
</evidence>
<evidence type="ECO:0000259" key="7">
    <source>
        <dbReference type="Pfam" id="PF04138"/>
    </source>
</evidence>
<dbReference type="Proteomes" id="UP000520156">
    <property type="component" value="Unassembled WGS sequence"/>
</dbReference>
<comment type="similarity">
    <text evidence="2">Belongs to the GtrA family.</text>
</comment>
<comment type="subcellular location">
    <subcellularLocation>
        <location evidence="1">Membrane</location>
        <topology evidence="1">Multi-pass membrane protein</topology>
    </subcellularLocation>
</comment>
<evidence type="ECO:0000313" key="9">
    <source>
        <dbReference type="Proteomes" id="UP000520156"/>
    </source>
</evidence>
<organism evidence="8 9">
    <name type="scientific">Novosphingobium aerophilum</name>
    <dbReference type="NCBI Taxonomy" id="2839843"/>
    <lineage>
        <taxon>Bacteria</taxon>
        <taxon>Pseudomonadati</taxon>
        <taxon>Pseudomonadota</taxon>
        <taxon>Alphaproteobacteria</taxon>
        <taxon>Sphingomonadales</taxon>
        <taxon>Sphingomonadaceae</taxon>
        <taxon>Novosphingobium</taxon>
    </lineage>
</organism>
<keyword evidence="4 6" id="KW-1133">Transmembrane helix</keyword>
<sequence>MPPADFARRHGGELIRFLAVGGASALLNTAIIVALTELLRVDYLIAYALCFVLVTLFGFIANRRWSFALAGGVQRREVVRYYGVTVAGTLAAMAASRGLVALGLHYGLAVFLSAGVLAPFNFVAHRWFSFAPERRP</sequence>
<dbReference type="PANTHER" id="PTHR38459">
    <property type="entry name" value="PROPHAGE BACTOPRENOL-LINKED GLUCOSE TRANSLOCASE HOMOLOG"/>
    <property type="match status" value="1"/>
</dbReference>
<evidence type="ECO:0000256" key="6">
    <source>
        <dbReference type="SAM" id="Phobius"/>
    </source>
</evidence>
<evidence type="ECO:0000256" key="1">
    <source>
        <dbReference type="ARBA" id="ARBA00004141"/>
    </source>
</evidence>
<dbReference type="InterPro" id="IPR007267">
    <property type="entry name" value="GtrA_DPMS_TM"/>
</dbReference>
<feature type="transmembrane region" description="Helical" evidence="6">
    <location>
        <begin position="81"/>
        <end position="100"/>
    </location>
</feature>
<keyword evidence="3 6" id="KW-0812">Transmembrane</keyword>
<keyword evidence="5 6" id="KW-0472">Membrane</keyword>
<accession>A0A7X1F7I7</accession>
<dbReference type="AlphaFoldDB" id="A0A7X1F7I7"/>
<evidence type="ECO:0000256" key="5">
    <source>
        <dbReference type="ARBA" id="ARBA00023136"/>
    </source>
</evidence>
<dbReference type="GO" id="GO:0000271">
    <property type="term" value="P:polysaccharide biosynthetic process"/>
    <property type="evidence" value="ECO:0007669"/>
    <property type="project" value="InterPro"/>
</dbReference>
<feature type="transmembrane region" description="Helical" evidence="6">
    <location>
        <begin position="14"/>
        <end position="35"/>
    </location>
</feature>
<name>A0A7X1F7I7_9SPHN</name>
<feature type="transmembrane region" description="Helical" evidence="6">
    <location>
        <begin position="106"/>
        <end position="128"/>
    </location>
</feature>
<reference evidence="8 9" key="1">
    <citation type="submission" date="2020-08" db="EMBL/GenBank/DDBJ databases">
        <title>The genome sequence of Novosphingobium flavum 4Y4.</title>
        <authorList>
            <person name="Liu Y."/>
        </authorList>
    </citation>
    <scope>NUCLEOTIDE SEQUENCE [LARGE SCALE GENOMIC DNA]</scope>
    <source>
        <strain evidence="8 9">4Y4</strain>
    </source>
</reference>